<proteinExistence type="inferred from homology"/>
<feature type="domain" description="Major facilitator superfamily (MFS) profile" evidence="8">
    <location>
        <begin position="11"/>
        <end position="189"/>
    </location>
</feature>
<dbReference type="EMBL" id="CAJNNV010002145">
    <property type="protein sequence ID" value="CAE8586602.1"/>
    <property type="molecule type" value="Genomic_DNA"/>
</dbReference>
<dbReference type="InterPro" id="IPR036259">
    <property type="entry name" value="MFS_trans_sf"/>
</dbReference>
<dbReference type="PROSITE" id="PS50850">
    <property type="entry name" value="MFS"/>
    <property type="match status" value="1"/>
</dbReference>
<dbReference type="OMA" id="CWVISTV"/>
<comment type="similarity">
    <text evidence="6">Belongs to the major facilitator superfamily. Spinster (TC 2.A.1.49) family.</text>
</comment>
<evidence type="ECO:0000313" key="10">
    <source>
        <dbReference type="Proteomes" id="UP000654075"/>
    </source>
</evidence>
<feature type="transmembrane region" description="Helical" evidence="7">
    <location>
        <begin position="134"/>
        <end position="158"/>
    </location>
</feature>
<dbReference type="Proteomes" id="UP000654075">
    <property type="component" value="Unassembled WGS sequence"/>
</dbReference>
<dbReference type="OrthoDB" id="440755at2759"/>
<keyword evidence="10" id="KW-1185">Reference proteome</keyword>
<dbReference type="InterPro" id="IPR011701">
    <property type="entry name" value="MFS"/>
</dbReference>
<evidence type="ECO:0000256" key="2">
    <source>
        <dbReference type="ARBA" id="ARBA00022448"/>
    </source>
</evidence>
<keyword evidence="5 7" id="KW-0472">Membrane</keyword>
<evidence type="ECO:0000256" key="4">
    <source>
        <dbReference type="ARBA" id="ARBA00022989"/>
    </source>
</evidence>
<evidence type="ECO:0000256" key="1">
    <source>
        <dbReference type="ARBA" id="ARBA00004141"/>
    </source>
</evidence>
<evidence type="ECO:0000256" key="6">
    <source>
        <dbReference type="ARBA" id="ARBA00024338"/>
    </source>
</evidence>
<comment type="subcellular location">
    <subcellularLocation>
        <location evidence="1">Membrane</location>
        <topology evidence="1">Multi-pass membrane protein</topology>
    </subcellularLocation>
</comment>
<sequence length="189" mass="19816">MAISPARRTLIRNVVILACAVDAADKALLPATFKVLSDELGVGPKELGALAFAQSIAFSVALPVWGSLMRYYSAKDLMVLGCFLWGALTVMIACTSTYEMQFLLRLLVGAVLAVVNPVGQAIICDVVPEDERGWAFGLLQSVSAGLTMFVSFGTTAIATVTVAGVKGWRLAYMGVAGLSILAGAAAWVL</sequence>
<dbReference type="Pfam" id="PF07690">
    <property type="entry name" value="MFS_1"/>
    <property type="match status" value="1"/>
</dbReference>
<keyword evidence="3 7" id="KW-0812">Transmembrane</keyword>
<keyword evidence="2" id="KW-0813">Transport</keyword>
<dbReference type="InterPro" id="IPR020846">
    <property type="entry name" value="MFS_dom"/>
</dbReference>
<dbReference type="InterPro" id="IPR044770">
    <property type="entry name" value="MFS_spinster-like"/>
</dbReference>
<evidence type="ECO:0000313" key="9">
    <source>
        <dbReference type="EMBL" id="CAE8586602.1"/>
    </source>
</evidence>
<evidence type="ECO:0000256" key="5">
    <source>
        <dbReference type="ARBA" id="ARBA00023136"/>
    </source>
</evidence>
<keyword evidence="4 7" id="KW-1133">Transmembrane helix</keyword>
<dbReference type="AlphaFoldDB" id="A0A813DID8"/>
<dbReference type="SUPFAM" id="SSF103473">
    <property type="entry name" value="MFS general substrate transporter"/>
    <property type="match status" value="1"/>
</dbReference>
<dbReference type="PANTHER" id="PTHR23505:SF52">
    <property type="entry name" value="MAJOR FACILITATOR SUPERFAMILY PROTEIN"/>
    <property type="match status" value="1"/>
</dbReference>
<reference evidence="9" key="1">
    <citation type="submission" date="2021-02" db="EMBL/GenBank/DDBJ databases">
        <authorList>
            <person name="Dougan E. K."/>
            <person name="Rhodes N."/>
            <person name="Thang M."/>
            <person name="Chan C."/>
        </authorList>
    </citation>
    <scope>NUCLEOTIDE SEQUENCE</scope>
</reference>
<name>A0A813DID8_POLGL</name>
<gene>
    <name evidence="9" type="ORF">PGLA1383_LOCUS5454</name>
</gene>
<feature type="transmembrane region" description="Helical" evidence="7">
    <location>
        <begin position="104"/>
        <end position="127"/>
    </location>
</feature>
<accession>A0A813DID8</accession>
<evidence type="ECO:0000259" key="8">
    <source>
        <dbReference type="PROSITE" id="PS50850"/>
    </source>
</evidence>
<protein>
    <recommendedName>
        <fullName evidence="8">Major facilitator superfamily (MFS) profile domain-containing protein</fullName>
    </recommendedName>
</protein>
<organism evidence="9 10">
    <name type="scientific">Polarella glacialis</name>
    <name type="common">Dinoflagellate</name>
    <dbReference type="NCBI Taxonomy" id="89957"/>
    <lineage>
        <taxon>Eukaryota</taxon>
        <taxon>Sar</taxon>
        <taxon>Alveolata</taxon>
        <taxon>Dinophyceae</taxon>
        <taxon>Suessiales</taxon>
        <taxon>Suessiaceae</taxon>
        <taxon>Polarella</taxon>
    </lineage>
</organism>
<feature type="transmembrane region" description="Helical" evidence="7">
    <location>
        <begin position="47"/>
        <end position="65"/>
    </location>
</feature>
<dbReference type="PANTHER" id="PTHR23505">
    <property type="entry name" value="SPINSTER"/>
    <property type="match status" value="1"/>
</dbReference>
<evidence type="ECO:0000256" key="7">
    <source>
        <dbReference type="SAM" id="Phobius"/>
    </source>
</evidence>
<dbReference type="GO" id="GO:0016020">
    <property type="term" value="C:membrane"/>
    <property type="evidence" value="ECO:0007669"/>
    <property type="project" value="UniProtKB-SubCell"/>
</dbReference>
<feature type="transmembrane region" description="Helical" evidence="7">
    <location>
        <begin position="170"/>
        <end position="188"/>
    </location>
</feature>
<dbReference type="Gene3D" id="1.20.1250.20">
    <property type="entry name" value="MFS general substrate transporter like domains"/>
    <property type="match status" value="1"/>
</dbReference>
<feature type="non-terminal residue" evidence="9">
    <location>
        <position position="1"/>
    </location>
</feature>
<dbReference type="GO" id="GO:0022857">
    <property type="term" value="F:transmembrane transporter activity"/>
    <property type="evidence" value="ECO:0007669"/>
    <property type="project" value="InterPro"/>
</dbReference>
<feature type="transmembrane region" description="Helical" evidence="7">
    <location>
        <begin position="77"/>
        <end position="98"/>
    </location>
</feature>
<evidence type="ECO:0000256" key="3">
    <source>
        <dbReference type="ARBA" id="ARBA00022692"/>
    </source>
</evidence>
<comment type="caution">
    <text evidence="9">The sequence shown here is derived from an EMBL/GenBank/DDBJ whole genome shotgun (WGS) entry which is preliminary data.</text>
</comment>